<dbReference type="CDD" id="cd00104">
    <property type="entry name" value="KAZAL_FS"/>
    <property type="match status" value="1"/>
</dbReference>
<feature type="chain" id="PRO_5014422057" evidence="1">
    <location>
        <begin position="23"/>
        <end position="93"/>
    </location>
</feature>
<dbReference type="SMART" id="SM00280">
    <property type="entry name" value="KAZAL"/>
    <property type="match status" value="1"/>
</dbReference>
<dbReference type="PANTHER" id="PTHR21312">
    <property type="entry name" value="SERINE PROTEASE INHIBITOR"/>
    <property type="match status" value="1"/>
</dbReference>
<dbReference type="Pfam" id="PF00050">
    <property type="entry name" value="Kazal_1"/>
    <property type="match status" value="1"/>
</dbReference>
<keyword evidence="1" id="KW-0732">Signal</keyword>
<dbReference type="PANTHER" id="PTHR21312:SF36">
    <property type="entry name" value="SERINE PROTEASE INHIBITOR KAZAL-TYPE 13"/>
    <property type="match status" value="1"/>
</dbReference>
<evidence type="ECO:0000256" key="1">
    <source>
        <dbReference type="SAM" id="SignalP"/>
    </source>
</evidence>
<dbReference type="SUPFAM" id="SSF100895">
    <property type="entry name" value="Kazal-type serine protease inhibitors"/>
    <property type="match status" value="1"/>
</dbReference>
<dbReference type="STRING" id="379532.ENSPCOP00000013980"/>
<gene>
    <name evidence="3" type="primary">SPINK13</name>
</gene>
<dbReference type="Proteomes" id="UP000233160">
    <property type="component" value="Unassembled WGS sequence"/>
</dbReference>
<organism evidence="3 4">
    <name type="scientific">Propithecus coquereli</name>
    <name type="common">Coquerel's sifaka</name>
    <name type="synonym">Propithecus verreauxi coquereli</name>
    <dbReference type="NCBI Taxonomy" id="379532"/>
    <lineage>
        <taxon>Eukaryota</taxon>
        <taxon>Metazoa</taxon>
        <taxon>Chordata</taxon>
        <taxon>Craniata</taxon>
        <taxon>Vertebrata</taxon>
        <taxon>Euteleostomi</taxon>
        <taxon>Mammalia</taxon>
        <taxon>Eutheria</taxon>
        <taxon>Euarchontoglires</taxon>
        <taxon>Primates</taxon>
        <taxon>Strepsirrhini</taxon>
        <taxon>Lemuriformes</taxon>
        <taxon>Indriidae</taxon>
        <taxon>Propithecus</taxon>
    </lineage>
</organism>
<dbReference type="Ensembl" id="ENSPCOT00000024587.1">
    <property type="protein sequence ID" value="ENSPCOP00000013980.1"/>
    <property type="gene ID" value="ENSPCOG00000018652.1"/>
</dbReference>
<proteinExistence type="predicted"/>
<accession>A0A2K6FJ14</accession>
<evidence type="ECO:0000313" key="4">
    <source>
        <dbReference type="Proteomes" id="UP000233160"/>
    </source>
</evidence>
<dbReference type="GeneTree" id="ENSGT00400000023784"/>
<dbReference type="InterPro" id="IPR036058">
    <property type="entry name" value="Kazal_dom_sf"/>
</dbReference>
<evidence type="ECO:0000259" key="2">
    <source>
        <dbReference type="PROSITE" id="PS51465"/>
    </source>
</evidence>
<sequence length="93" mass="10720">TAFPGKTVLFLVCSTLAHPVFSGFFKRYDSDKWPKPPCQMYRPLDPCHETSCPNITAYVCATNGRTYQNECFFCIARWEFGPQIKFERHGKCS</sequence>
<dbReference type="InterPro" id="IPR002350">
    <property type="entry name" value="Kazal_dom"/>
</dbReference>
<evidence type="ECO:0000313" key="3">
    <source>
        <dbReference type="Ensembl" id="ENSPCOP00000013980.1"/>
    </source>
</evidence>
<dbReference type="PROSITE" id="PS51465">
    <property type="entry name" value="KAZAL_2"/>
    <property type="match status" value="1"/>
</dbReference>
<feature type="signal peptide" evidence="1">
    <location>
        <begin position="1"/>
        <end position="22"/>
    </location>
</feature>
<dbReference type="PROSITE" id="PS00282">
    <property type="entry name" value="KAZAL_1"/>
    <property type="match status" value="1"/>
</dbReference>
<dbReference type="OMA" id="FFCVEQW"/>
<keyword evidence="4" id="KW-1185">Reference proteome</keyword>
<dbReference type="AlphaFoldDB" id="A0A2K6FJ14"/>
<name>A0A2K6FJ14_PROCO</name>
<dbReference type="Gene3D" id="3.30.60.30">
    <property type="match status" value="1"/>
</dbReference>
<reference evidence="3" key="2">
    <citation type="submission" date="2025-09" db="UniProtKB">
        <authorList>
            <consortium name="Ensembl"/>
        </authorList>
    </citation>
    <scope>IDENTIFICATION</scope>
</reference>
<reference evidence="3" key="1">
    <citation type="submission" date="2025-08" db="UniProtKB">
        <authorList>
            <consortium name="Ensembl"/>
        </authorList>
    </citation>
    <scope>IDENTIFICATION</scope>
</reference>
<protein>
    <submittedName>
        <fullName evidence="3">Serine peptidase inhibitor Kazal type 13</fullName>
    </submittedName>
</protein>
<feature type="domain" description="Kazal-like" evidence="2">
    <location>
        <begin position="32"/>
        <end position="93"/>
    </location>
</feature>